<evidence type="ECO:0008006" key="4">
    <source>
        <dbReference type="Google" id="ProtNLM"/>
    </source>
</evidence>
<feature type="transmembrane region" description="Helical" evidence="1">
    <location>
        <begin position="43"/>
        <end position="62"/>
    </location>
</feature>
<evidence type="ECO:0000313" key="2">
    <source>
        <dbReference type="EMBL" id="GAA3718863.1"/>
    </source>
</evidence>
<comment type="caution">
    <text evidence="2">The sequence shown here is derived from an EMBL/GenBank/DDBJ whole genome shotgun (WGS) entry which is preliminary data.</text>
</comment>
<dbReference type="EMBL" id="BAAAYX010000027">
    <property type="protein sequence ID" value="GAA3718863.1"/>
    <property type="molecule type" value="Genomic_DNA"/>
</dbReference>
<feature type="transmembrane region" description="Helical" evidence="1">
    <location>
        <begin position="21"/>
        <end position="37"/>
    </location>
</feature>
<keyword evidence="1" id="KW-0812">Transmembrane</keyword>
<accession>A0ABP7EHB9</accession>
<name>A0ABP7EHB9_9ACTN</name>
<gene>
    <name evidence="2" type="ORF">GCM10022204_43730</name>
</gene>
<evidence type="ECO:0000256" key="1">
    <source>
        <dbReference type="SAM" id="Phobius"/>
    </source>
</evidence>
<dbReference type="RefSeq" id="WP_344814591.1">
    <property type="nucleotide sequence ID" value="NZ_BAAAYX010000027.1"/>
</dbReference>
<sequence length="81" mass="8615">MPNEHAPVSVLRRELVRQGRSWLLAVVCVAAGGFTIWRTDSVLAGAVAAVGAVVVLALLVWARARGRARRPGTDTGTDRPL</sequence>
<organism evidence="2 3">
    <name type="scientific">Microlunatus aurantiacus</name>
    <dbReference type="NCBI Taxonomy" id="446786"/>
    <lineage>
        <taxon>Bacteria</taxon>
        <taxon>Bacillati</taxon>
        <taxon>Actinomycetota</taxon>
        <taxon>Actinomycetes</taxon>
        <taxon>Propionibacteriales</taxon>
        <taxon>Propionibacteriaceae</taxon>
        <taxon>Microlunatus</taxon>
    </lineage>
</organism>
<keyword evidence="1" id="KW-1133">Transmembrane helix</keyword>
<dbReference type="Proteomes" id="UP001500051">
    <property type="component" value="Unassembled WGS sequence"/>
</dbReference>
<proteinExistence type="predicted"/>
<keyword evidence="1" id="KW-0472">Membrane</keyword>
<protein>
    <recommendedName>
        <fullName evidence="4">MYXO-CTERM domain-containing protein</fullName>
    </recommendedName>
</protein>
<keyword evidence="3" id="KW-1185">Reference proteome</keyword>
<evidence type="ECO:0000313" key="3">
    <source>
        <dbReference type="Proteomes" id="UP001500051"/>
    </source>
</evidence>
<reference evidence="3" key="1">
    <citation type="journal article" date="2019" name="Int. J. Syst. Evol. Microbiol.">
        <title>The Global Catalogue of Microorganisms (GCM) 10K type strain sequencing project: providing services to taxonomists for standard genome sequencing and annotation.</title>
        <authorList>
            <consortium name="The Broad Institute Genomics Platform"/>
            <consortium name="The Broad Institute Genome Sequencing Center for Infectious Disease"/>
            <person name="Wu L."/>
            <person name="Ma J."/>
        </authorList>
    </citation>
    <scope>NUCLEOTIDE SEQUENCE [LARGE SCALE GENOMIC DNA]</scope>
    <source>
        <strain evidence="3">JCM 16548</strain>
    </source>
</reference>